<accession>A0ABU2JHS6</accession>
<organism evidence="2 3">
    <name type="scientific">Jatrophihabitans lederbergiae</name>
    <dbReference type="NCBI Taxonomy" id="3075547"/>
    <lineage>
        <taxon>Bacteria</taxon>
        <taxon>Bacillati</taxon>
        <taxon>Actinomycetota</taxon>
        <taxon>Actinomycetes</taxon>
        <taxon>Jatrophihabitantales</taxon>
        <taxon>Jatrophihabitantaceae</taxon>
        <taxon>Jatrophihabitans</taxon>
    </lineage>
</organism>
<sequence length="191" mass="21010">MSGSSRFHPTEAGIERVHYSGSGPTLHTKAAVPSEVIRALQRAGRPVVLARAIAEIGKVVRTIATLDYATRPEQRRRILIQLNRQESRHALARAICHGRRGQIHQAYRSGQEQQLGALGLVTNAIVLWNTTYMNHAIEHLDGAGAPAADSDQERLSPLQHEQVNLHGRYSFLLPDQLRAGQLRPLLTGSDG</sequence>
<evidence type="ECO:0000313" key="3">
    <source>
        <dbReference type="Proteomes" id="UP001183176"/>
    </source>
</evidence>
<protein>
    <submittedName>
        <fullName evidence="2">Tn3 family transposase</fullName>
    </submittedName>
</protein>
<dbReference type="InterPro" id="IPR002513">
    <property type="entry name" value="Tn3_Tnp_DDE_dom"/>
</dbReference>
<dbReference type="Pfam" id="PF01526">
    <property type="entry name" value="DDE_Tnp_Tn3"/>
    <property type="match status" value="1"/>
</dbReference>
<name>A0ABU2JHS6_9ACTN</name>
<comment type="caution">
    <text evidence="2">The sequence shown here is derived from an EMBL/GenBank/DDBJ whole genome shotgun (WGS) entry which is preliminary data.</text>
</comment>
<keyword evidence="3" id="KW-1185">Reference proteome</keyword>
<evidence type="ECO:0000259" key="1">
    <source>
        <dbReference type="Pfam" id="PF01526"/>
    </source>
</evidence>
<dbReference type="RefSeq" id="WP_311425669.1">
    <property type="nucleotide sequence ID" value="NZ_JAVREH010000146.1"/>
</dbReference>
<feature type="domain" description="Tn3 transposase DDE" evidence="1">
    <location>
        <begin position="25"/>
        <end position="169"/>
    </location>
</feature>
<reference evidence="3" key="1">
    <citation type="submission" date="2023-07" db="EMBL/GenBank/DDBJ databases">
        <title>30 novel species of actinomycetes from the DSMZ collection.</title>
        <authorList>
            <person name="Nouioui I."/>
        </authorList>
    </citation>
    <scope>NUCLEOTIDE SEQUENCE [LARGE SCALE GENOMIC DNA]</scope>
    <source>
        <strain evidence="3">DSM 44399</strain>
    </source>
</reference>
<evidence type="ECO:0000313" key="2">
    <source>
        <dbReference type="EMBL" id="MDT0264536.1"/>
    </source>
</evidence>
<dbReference type="Proteomes" id="UP001183176">
    <property type="component" value="Unassembled WGS sequence"/>
</dbReference>
<gene>
    <name evidence="2" type="ORF">RM423_24610</name>
</gene>
<proteinExistence type="predicted"/>
<dbReference type="EMBL" id="JAVREH010000146">
    <property type="protein sequence ID" value="MDT0264536.1"/>
    <property type="molecule type" value="Genomic_DNA"/>
</dbReference>